<dbReference type="RefSeq" id="XP_009784487.1">
    <property type="nucleotide sequence ID" value="XM_009786185.1"/>
</dbReference>
<proteinExistence type="predicted"/>
<dbReference type="InterPro" id="IPR012337">
    <property type="entry name" value="RNaseH-like_sf"/>
</dbReference>
<accession>A0A1U7WX46</accession>
<dbReference type="PANTHER" id="PTHR48475">
    <property type="entry name" value="RIBONUCLEASE H"/>
    <property type="match status" value="1"/>
</dbReference>
<reference evidence="3" key="2">
    <citation type="submission" date="2025-08" db="UniProtKB">
        <authorList>
            <consortium name="RefSeq"/>
        </authorList>
    </citation>
    <scope>IDENTIFICATION</scope>
    <source>
        <tissue evidence="3">Leaf</tissue>
    </source>
</reference>
<dbReference type="Pfam" id="PF17921">
    <property type="entry name" value="Integrase_H2C2"/>
    <property type="match status" value="1"/>
</dbReference>
<evidence type="ECO:0000313" key="3">
    <source>
        <dbReference type="RefSeq" id="XP_009784487.1"/>
    </source>
</evidence>
<organism evidence="2 3">
    <name type="scientific">Nicotiana sylvestris</name>
    <name type="common">Wood tobacco</name>
    <name type="synonym">South American tobacco</name>
    <dbReference type="NCBI Taxonomy" id="4096"/>
    <lineage>
        <taxon>Eukaryota</taxon>
        <taxon>Viridiplantae</taxon>
        <taxon>Streptophyta</taxon>
        <taxon>Embryophyta</taxon>
        <taxon>Tracheophyta</taxon>
        <taxon>Spermatophyta</taxon>
        <taxon>Magnoliopsida</taxon>
        <taxon>eudicotyledons</taxon>
        <taxon>Gunneridae</taxon>
        <taxon>Pentapetalae</taxon>
        <taxon>asterids</taxon>
        <taxon>lamiids</taxon>
        <taxon>Solanales</taxon>
        <taxon>Solanaceae</taxon>
        <taxon>Nicotianoideae</taxon>
        <taxon>Nicotianeae</taxon>
        <taxon>Nicotiana</taxon>
    </lineage>
</organism>
<reference evidence="2" key="1">
    <citation type="journal article" date="2013" name="Genome Biol.">
        <title>Reference genomes and transcriptomes of Nicotiana sylvestris and Nicotiana tomentosiformis.</title>
        <authorList>
            <person name="Sierro N."/>
            <person name="Battey J.N."/>
            <person name="Ouadi S."/>
            <person name="Bovet L."/>
            <person name="Goepfert S."/>
            <person name="Bakaher N."/>
            <person name="Peitsch M.C."/>
            <person name="Ivanov N.V."/>
        </authorList>
    </citation>
    <scope>NUCLEOTIDE SEQUENCE [LARGE SCALE GENOMIC DNA]</scope>
</reference>
<dbReference type="Proteomes" id="UP000189701">
    <property type="component" value="Unplaced"/>
</dbReference>
<dbReference type="InterPro" id="IPR041588">
    <property type="entry name" value="Integrase_H2C2"/>
</dbReference>
<protein>
    <submittedName>
        <fullName evidence="3">Uncharacterized protein LOC104232899</fullName>
    </submittedName>
</protein>
<sequence>MFFDGAVNANGVGIGAIFISPTGQHYPATSRLWFFCTKNTTEYEACIMGMNMKVDLDVDELLIMGDSDLIIRCIDALEAEMIMNEVHSGVCGPHMNGYVLAKKILWAWYYWMTMEKDFYSFVQKCHKCQIHCDLIHAPSSELHLMSTPWPFVAGVTFKAVTKKVVVDFVDSNIICCFGIPKTVITDNAANLNNYLMREICE</sequence>
<evidence type="ECO:0000313" key="2">
    <source>
        <dbReference type="Proteomes" id="UP000189701"/>
    </source>
</evidence>
<keyword evidence="2" id="KW-1185">Reference proteome</keyword>
<dbReference type="eggNOG" id="KOG0017">
    <property type="taxonomic scope" value="Eukaryota"/>
</dbReference>
<evidence type="ECO:0000259" key="1">
    <source>
        <dbReference type="Pfam" id="PF17921"/>
    </source>
</evidence>
<dbReference type="InterPro" id="IPR036397">
    <property type="entry name" value="RNaseH_sf"/>
</dbReference>
<name>A0A1U7WX46_NICSY</name>
<dbReference type="AlphaFoldDB" id="A0A1U7WX46"/>
<dbReference type="PANTHER" id="PTHR48475:SF1">
    <property type="entry name" value="RNASE H TYPE-1 DOMAIN-CONTAINING PROTEIN"/>
    <property type="match status" value="1"/>
</dbReference>
<feature type="domain" description="Integrase zinc-binding" evidence="1">
    <location>
        <begin position="78"/>
        <end position="130"/>
    </location>
</feature>
<dbReference type="SUPFAM" id="SSF53098">
    <property type="entry name" value="Ribonuclease H-like"/>
    <property type="match status" value="1"/>
</dbReference>
<dbReference type="Gene3D" id="3.30.420.10">
    <property type="entry name" value="Ribonuclease H-like superfamily/Ribonuclease H"/>
    <property type="match status" value="2"/>
</dbReference>
<dbReference type="GO" id="GO:0004523">
    <property type="term" value="F:RNA-DNA hybrid ribonuclease activity"/>
    <property type="evidence" value="ECO:0007669"/>
    <property type="project" value="InterPro"/>
</dbReference>
<dbReference type="GO" id="GO:0003676">
    <property type="term" value="F:nucleic acid binding"/>
    <property type="evidence" value="ECO:0007669"/>
    <property type="project" value="InterPro"/>
</dbReference>
<gene>
    <name evidence="3" type="primary">LOC104232899</name>
</gene>